<dbReference type="InterPro" id="IPR003018">
    <property type="entry name" value="GAF"/>
</dbReference>
<dbReference type="EMBL" id="CP038254">
    <property type="protein sequence ID" value="QBR83794.1"/>
    <property type="molecule type" value="Genomic_DNA"/>
</dbReference>
<dbReference type="SUPFAM" id="SSF55781">
    <property type="entry name" value="GAF domain-like"/>
    <property type="match status" value="1"/>
</dbReference>
<feature type="transmembrane region" description="Helical" evidence="1">
    <location>
        <begin position="94"/>
        <end position="116"/>
    </location>
</feature>
<dbReference type="Pfam" id="PF13492">
    <property type="entry name" value="GAF_3"/>
    <property type="match status" value="1"/>
</dbReference>
<accession>A0AAX1EFC3</accession>
<evidence type="ECO:0000256" key="1">
    <source>
        <dbReference type="SAM" id="Phobius"/>
    </source>
</evidence>
<name>A0AAX1EFC3_9GAMM</name>
<dbReference type="Proteomes" id="UP000295517">
    <property type="component" value="Chromosome"/>
</dbReference>
<organism evidence="4 5">
    <name type="scientific">Legionella israelensis</name>
    <dbReference type="NCBI Taxonomy" id="454"/>
    <lineage>
        <taxon>Bacteria</taxon>
        <taxon>Pseudomonadati</taxon>
        <taxon>Pseudomonadota</taxon>
        <taxon>Gammaproteobacteria</taxon>
        <taxon>Legionellales</taxon>
        <taxon>Legionellaceae</taxon>
        <taxon>Legionella</taxon>
    </lineage>
</organism>
<reference evidence="4 5" key="1">
    <citation type="submission" date="2019-03" db="EMBL/GenBank/DDBJ databases">
        <title>Diverse conjugative elements silence natural transformation in Legionella species.</title>
        <authorList>
            <person name="Durieux I."/>
            <person name="Ginevra C."/>
            <person name="Attaiech L."/>
            <person name="Picq K."/>
            <person name="Juan P.A."/>
            <person name="Jarraud S."/>
            <person name="Charpentier X."/>
        </authorList>
    </citation>
    <scope>NUCLEOTIDE SEQUENCE [LARGE SCALE GENOMIC DNA]</scope>
    <source>
        <strain evidence="4 5">HL-0427-4011</strain>
    </source>
</reference>
<feature type="domain" description="PelD GGDEF" evidence="3">
    <location>
        <begin position="316"/>
        <end position="439"/>
    </location>
</feature>
<protein>
    <recommendedName>
        <fullName evidence="6">PelD GGDEF domain-containing protein</fullName>
    </recommendedName>
</protein>
<feature type="transmembrane region" description="Helical" evidence="1">
    <location>
        <begin position="21"/>
        <end position="39"/>
    </location>
</feature>
<dbReference type="InterPro" id="IPR029016">
    <property type="entry name" value="GAF-like_dom_sf"/>
</dbReference>
<dbReference type="InterPro" id="IPR038367">
    <property type="entry name" value="PelD_GGDEF_sf"/>
</dbReference>
<keyword evidence="1" id="KW-0472">Membrane</keyword>
<feature type="domain" description="GAF" evidence="2">
    <location>
        <begin position="182"/>
        <end position="300"/>
    </location>
</feature>
<evidence type="ECO:0000313" key="5">
    <source>
        <dbReference type="Proteomes" id="UP000295517"/>
    </source>
</evidence>
<dbReference type="Gene3D" id="3.30.450.40">
    <property type="match status" value="1"/>
</dbReference>
<keyword evidence="1" id="KW-0812">Transmembrane</keyword>
<evidence type="ECO:0008006" key="6">
    <source>
        <dbReference type="Google" id="ProtNLM"/>
    </source>
</evidence>
<evidence type="ECO:0000313" key="4">
    <source>
        <dbReference type="EMBL" id="QBR83794.1"/>
    </source>
</evidence>
<dbReference type="InterPro" id="IPR031583">
    <property type="entry name" value="PelD_GGDEF"/>
</dbReference>
<keyword evidence="1" id="KW-1133">Transmembrane helix</keyword>
<gene>
    <name evidence="4" type="ORF">E3983_05170</name>
</gene>
<sequence>MKFEEEYPFIYIRHRSWVWKFIETLLITVSVLLLSQVLWPRDPVFLSGPMPWPMLLPIFCCLFYGAAYGSVSLILLLFFLLYKNPDILLTEPTIQLYVGGSIALLVLVSIFSTYWISRIEHVEGLNQYLWEHLEDISKEYYLLHISHDRLEQSYIMKPVSVRDVFHQIDTELCVNKGQLNKKIAETMLGIFSQYCSMNNAAFCLIEEHENQVNTLAFLGKAFPIVLEDPLIQQTLKEKSGFYTAVNQFNENNQSQYLAIVPLLSIKKTVLGFIVIKDMAFWSLNHDNLEVLSVFADYLSLRWTQKDRIKSLLQIFPKCPAMFLSEFQTLIDLKQRYPVEHGLTCIIVPPGVQQSNIVYTLERGKRSLDYQWVYTIEKSIAVITLMPFTGLEGLAGYKKRVNDLLKNDFGVQFNNEGIVFRSRLLNKEETSEQLTQFLQEIRHALAQ</sequence>
<feature type="transmembrane region" description="Helical" evidence="1">
    <location>
        <begin position="54"/>
        <end position="82"/>
    </location>
</feature>
<dbReference type="RefSeq" id="WP_135060123.1">
    <property type="nucleotide sequence ID" value="NZ_CP038254.1"/>
</dbReference>
<dbReference type="Gene3D" id="3.30.70.2880">
    <property type="match status" value="1"/>
</dbReference>
<dbReference type="AlphaFoldDB" id="A0AAX1EFC3"/>
<evidence type="ECO:0000259" key="2">
    <source>
        <dbReference type="Pfam" id="PF13492"/>
    </source>
</evidence>
<dbReference type="Pfam" id="PF16963">
    <property type="entry name" value="PelD_GGDEF"/>
    <property type="match status" value="1"/>
</dbReference>
<proteinExistence type="predicted"/>
<evidence type="ECO:0000259" key="3">
    <source>
        <dbReference type="Pfam" id="PF16963"/>
    </source>
</evidence>